<comment type="caution">
    <text evidence="1">The sequence shown here is derived from an EMBL/GenBank/DDBJ whole genome shotgun (WGS) entry which is preliminary data.</text>
</comment>
<dbReference type="Proteomes" id="UP001596435">
    <property type="component" value="Unassembled WGS sequence"/>
</dbReference>
<gene>
    <name evidence="1" type="ORF">ACFQMG_08985</name>
</gene>
<evidence type="ECO:0000313" key="2">
    <source>
        <dbReference type="Proteomes" id="UP001596435"/>
    </source>
</evidence>
<accession>A0ABW2FUZ6</accession>
<organism evidence="1 2">
    <name type="scientific">Kitasatospora paranensis</name>
    <dbReference type="NCBI Taxonomy" id="258053"/>
    <lineage>
        <taxon>Bacteria</taxon>
        <taxon>Bacillati</taxon>
        <taxon>Actinomycetota</taxon>
        <taxon>Actinomycetes</taxon>
        <taxon>Kitasatosporales</taxon>
        <taxon>Streptomycetaceae</taxon>
        <taxon>Kitasatospora</taxon>
    </lineage>
</organism>
<keyword evidence="2" id="KW-1185">Reference proteome</keyword>
<reference evidence="2" key="1">
    <citation type="journal article" date="2019" name="Int. J. Syst. Evol. Microbiol.">
        <title>The Global Catalogue of Microorganisms (GCM) 10K type strain sequencing project: providing services to taxonomists for standard genome sequencing and annotation.</title>
        <authorList>
            <consortium name="The Broad Institute Genomics Platform"/>
            <consortium name="The Broad Institute Genome Sequencing Center for Infectious Disease"/>
            <person name="Wu L."/>
            <person name="Ma J."/>
        </authorList>
    </citation>
    <scope>NUCLEOTIDE SEQUENCE [LARGE SCALE GENOMIC DNA]</scope>
    <source>
        <strain evidence="2">CGMCC 1.12859</strain>
    </source>
</reference>
<name>A0ABW2FUZ6_9ACTN</name>
<dbReference type="RefSeq" id="WP_345709128.1">
    <property type="nucleotide sequence ID" value="NZ_BAABKV010000001.1"/>
</dbReference>
<sequence length="141" mass="14620">MGLDVYAVRPGDAAVTGHATLTRPVAFGWLAPSGTDAFRAVDRGYPDGLMWPSDGDPTGFRGAVHQQGVEDEFGVSPYELADPAEVAALAGRVDDWLAAARREGRTEVELGAGAVPLGGIAALGRFLGAAASQGLWLLPDF</sequence>
<evidence type="ECO:0000313" key="1">
    <source>
        <dbReference type="EMBL" id="MFC7179696.1"/>
    </source>
</evidence>
<protein>
    <submittedName>
        <fullName evidence="1">Uncharacterized protein</fullName>
    </submittedName>
</protein>
<proteinExistence type="predicted"/>
<dbReference type="EMBL" id="JBHTAJ010000013">
    <property type="protein sequence ID" value="MFC7179696.1"/>
    <property type="molecule type" value="Genomic_DNA"/>
</dbReference>